<keyword evidence="8" id="KW-0863">Zinc-finger</keyword>
<dbReference type="GO" id="GO:1990429">
    <property type="term" value="C:peroxisomal importomer complex"/>
    <property type="evidence" value="ECO:0007669"/>
    <property type="project" value="TreeGrafter"/>
</dbReference>
<evidence type="ECO:0000256" key="9">
    <source>
        <dbReference type="ARBA" id="ARBA00022833"/>
    </source>
</evidence>
<evidence type="ECO:0000256" key="2">
    <source>
        <dbReference type="ARBA" id="ARBA00004906"/>
    </source>
</evidence>
<evidence type="ECO:0000256" key="13">
    <source>
        <dbReference type="ARBA" id="ARBA00023140"/>
    </source>
</evidence>
<evidence type="ECO:0000256" key="11">
    <source>
        <dbReference type="ARBA" id="ARBA00022989"/>
    </source>
</evidence>
<dbReference type="InterPro" id="IPR006845">
    <property type="entry name" value="Pex_N"/>
</dbReference>
<evidence type="ECO:0000256" key="6">
    <source>
        <dbReference type="ARBA" id="ARBA00022692"/>
    </source>
</evidence>
<dbReference type="EnsemblMetazoa" id="XM_008216884">
    <property type="protein sequence ID" value="XP_008215106"/>
    <property type="gene ID" value="LOC100117281"/>
</dbReference>
<keyword evidence="5" id="KW-0813">Transport</keyword>
<evidence type="ECO:0000256" key="15">
    <source>
        <dbReference type="PIRNR" id="PIRNR038074"/>
    </source>
</evidence>
<dbReference type="PANTHER" id="PTHR12888">
    <property type="entry name" value="PEROXISOME ASSEMBLY PROTEIN 12 PEROXIN-12"/>
    <property type="match status" value="1"/>
</dbReference>
<evidence type="ECO:0000256" key="5">
    <source>
        <dbReference type="ARBA" id="ARBA00022448"/>
    </source>
</evidence>
<evidence type="ECO:0000313" key="17">
    <source>
        <dbReference type="EnsemblMetazoa" id="XP_008215106"/>
    </source>
</evidence>
<dbReference type="KEGG" id="nvi:100117281"/>
<evidence type="ECO:0000259" key="16">
    <source>
        <dbReference type="Pfam" id="PF04757"/>
    </source>
</evidence>
<dbReference type="OMA" id="QHYLARC"/>
<dbReference type="PANTHER" id="PTHR12888:SF0">
    <property type="entry name" value="PEROXISOME ASSEMBLY PROTEIN 12"/>
    <property type="match status" value="1"/>
</dbReference>
<keyword evidence="13 15" id="KW-0576">Peroxisome</keyword>
<keyword evidence="6" id="KW-0812">Transmembrane</keyword>
<reference evidence="17" key="1">
    <citation type="submission" date="2021-01" db="UniProtKB">
        <authorList>
            <consortium name="EnsemblMetazoa"/>
        </authorList>
    </citation>
    <scope>IDENTIFICATION</scope>
</reference>
<evidence type="ECO:0000256" key="7">
    <source>
        <dbReference type="ARBA" id="ARBA00022723"/>
    </source>
</evidence>
<evidence type="ECO:0000256" key="3">
    <source>
        <dbReference type="ARBA" id="ARBA00008704"/>
    </source>
</evidence>
<dbReference type="GO" id="GO:0006513">
    <property type="term" value="P:protein monoubiquitination"/>
    <property type="evidence" value="ECO:0007669"/>
    <property type="project" value="TreeGrafter"/>
</dbReference>
<feature type="domain" description="Pex N-terminal" evidence="16">
    <location>
        <begin position="25"/>
        <end position="241"/>
    </location>
</feature>
<evidence type="ECO:0000256" key="14">
    <source>
        <dbReference type="ARBA" id="ARBA00029692"/>
    </source>
</evidence>
<evidence type="ECO:0000256" key="1">
    <source>
        <dbReference type="ARBA" id="ARBA00004585"/>
    </source>
</evidence>
<evidence type="ECO:0000256" key="8">
    <source>
        <dbReference type="ARBA" id="ARBA00022771"/>
    </source>
</evidence>
<dbReference type="SMR" id="A0A7M7HH59"/>
<dbReference type="GO" id="GO:0016558">
    <property type="term" value="P:protein import into peroxisome matrix"/>
    <property type="evidence" value="ECO:0007669"/>
    <property type="project" value="UniProtKB-UniRule"/>
</dbReference>
<dbReference type="AlphaFoldDB" id="A0A7M7HH59"/>
<dbReference type="CDD" id="cd16451">
    <property type="entry name" value="mRING_PEX12"/>
    <property type="match status" value="1"/>
</dbReference>
<evidence type="ECO:0000313" key="18">
    <source>
        <dbReference type="Proteomes" id="UP000002358"/>
    </source>
</evidence>
<keyword evidence="9" id="KW-0862">Zinc</keyword>
<dbReference type="GO" id="GO:0008270">
    <property type="term" value="F:zinc ion binding"/>
    <property type="evidence" value="ECO:0007669"/>
    <property type="project" value="UniProtKB-KW"/>
</dbReference>
<protein>
    <recommendedName>
        <fullName evidence="4 15">Peroxisome assembly protein 12</fullName>
    </recommendedName>
    <alternativeName>
        <fullName evidence="14 15">Peroxin-12</fullName>
    </alternativeName>
</protein>
<organism evidence="17 18">
    <name type="scientific">Nasonia vitripennis</name>
    <name type="common">Parasitic wasp</name>
    <dbReference type="NCBI Taxonomy" id="7425"/>
    <lineage>
        <taxon>Eukaryota</taxon>
        <taxon>Metazoa</taxon>
        <taxon>Ecdysozoa</taxon>
        <taxon>Arthropoda</taxon>
        <taxon>Hexapoda</taxon>
        <taxon>Insecta</taxon>
        <taxon>Pterygota</taxon>
        <taxon>Neoptera</taxon>
        <taxon>Endopterygota</taxon>
        <taxon>Hymenoptera</taxon>
        <taxon>Apocrita</taxon>
        <taxon>Proctotrupomorpha</taxon>
        <taxon>Chalcidoidea</taxon>
        <taxon>Pteromalidae</taxon>
        <taxon>Pteromalinae</taxon>
        <taxon>Nasonia</taxon>
    </lineage>
</organism>
<dbReference type="Pfam" id="PF04757">
    <property type="entry name" value="Pex2_Pex12"/>
    <property type="match status" value="1"/>
</dbReference>
<keyword evidence="11" id="KW-1133">Transmembrane helix</keyword>
<comment type="similarity">
    <text evidence="3 15">Belongs to the pex2/pex10/pex12 family.</text>
</comment>
<keyword evidence="10" id="KW-0653">Protein transport</keyword>
<keyword evidence="18" id="KW-1185">Reference proteome</keyword>
<comment type="function">
    <text evidence="15">Component of a retrotranslocation channel required for peroxisome organization by mediating export of the PEX5 receptor from peroxisomes to the cytosol, thereby promoting PEX5 recycling.</text>
</comment>
<evidence type="ECO:0000256" key="12">
    <source>
        <dbReference type="ARBA" id="ARBA00023136"/>
    </source>
</evidence>
<gene>
    <name evidence="17" type="primary">100117281</name>
</gene>
<dbReference type="SUPFAM" id="SSF57850">
    <property type="entry name" value="RING/U-box"/>
    <property type="match status" value="1"/>
</dbReference>
<dbReference type="InParanoid" id="A0A7M7HH59"/>
<accession>A0A7M7HH59</accession>
<dbReference type="InterPro" id="IPR017375">
    <property type="entry name" value="PEX12"/>
</dbReference>
<dbReference type="InterPro" id="IPR013083">
    <property type="entry name" value="Znf_RING/FYVE/PHD"/>
</dbReference>
<keyword evidence="7" id="KW-0479">Metal-binding</keyword>
<dbReference type="GO" id="GO:0004842">
    <property type="term" value="F:ubiquitin-protein transferase activity"/>
    <property type="evidence" value="ECO:0007669"/>
    <property type="project" value="TreeGrafter"/>
</dbReference>
<keyword evidence="12 15" id="KW-0472">Membrane</keyword>
<comment type="pathway">
    <text evidence="2">Protein modification; protein ubiquitination.</text>
</comment>
<dbReference type="Gene3D" id="3.30.40.10">
    <property type="entry name" value="Zinc/RING finger domain, C3HC4 (zinc finger)"/>
    <property type="match status" value="1"/>
</dbReference>
<proteinExistence type="inferred from homology"/>
<dbReference type="OrthoDB" id="107372at2759"/>
<dbReference type="PIRSF" id="PIRSF038074">
    <property type="entry name" value="Peroxisome_assembly_p12"/>
    <property type="match status" value="1"/>
</dbReference>
<dbReference type="Proteomes" id="UP000002358">
    <property type="component" value="Chromosome 1"/>
</dbReference>
<evidence type="ECO:0000256" key="10">
    <source>
        <dbReference type="ARBA" id="ARBA00022927"/>
    </source>
</evidence>
<sequence>MAERGAHLTGTVFAKPSIFEIAAQKSLAATLEPAAKKIITFIASVNPDKYAWLYQWSDEVYLVLISTLQHYYLKNYSASFSETFYGLKRIVLKDSKVQLNLDKKRLNFSLIILVVFPYLQKKIENWENQNLDLNTAQQTKWKVHISKTYKIVRAVKEVLTLYQYLLYLSNRSEYPTLSLRLLSTSLTYAKDNEEIGLIELLKKLGHGNFSANDGLEVIRLTIVRSIEVSAFFLQFLQWWNQEHYHNFNLTTLPVPPAPQIPEFAKKYKGICPICKKPPWIHTAISTSGFVYCYTCILTEVRKNQKCPVTGYPAKEDHLIRLYVQ</sequence>
<comment type="subcellular location">
    <subcellularLocation>
        <location evidence="1">Peroxisome membrane</location>
        <topology evidence="1">Multi-pass membrane protein</topology>
    </subcellularLocation>
</comment>
<evidence type="ECO:0000256" key="4">
    <source>
        <dbReference type="ARBA" id="ARBA00018980"/>
    </source>
</evidence>
<name>A0A7M7HH59_NASVI</name>
<dbReference type="GO" id="GO:0005778">
    <property type="term" value="C:peroxisomal membrane"/>
    <property type="evidence" value="ECO:0007669"/>
    <property type="project" value="UniProtKB-SubCell"/>
</dbReference>
<dbReference type="FunCoup" id="A0A7M7HH59">
    <property type="interactions" value="1432"/>
</dbReference>